<organism evidence="1 2">
    <name type="scientific">Hypoxylon rubiginosum</name>
    <dbReference type="NCBI Taxonomy" id="110542"/>
    <lineage>
        <taxon>Eukaryota</taxon>
        <taxon>Fungi</taxon>
        <taxon>Dikarya</taxon>
        <taxon>Ascomycota</taxon>
        <taxon>Pezizomycotina</taxon>
        <taxon>Sordariomycetes</taxon>
        <taxon>Xylariomycetidae</taxon>
        <taxon>Xylariales</taxon>
        <taxon>Hypoxylaceae</taxon>
        <taxon>Hypoxylon</taxon>
    </lineage>
</organism>
<evidence type="ECO:0000313" key="1">
    <source>
        <dbReference type="EMBL" id="KAI6091373.1"/>
    </source>
</evidence>
<name>A0ACC0DFN0_9PEZI</name>
<protein>
    <submittedName>
        <fullName evidence="1">Uncharacterized protein</fullName>
    </submittedName>
</protein>
<accession>A0ACC0DFN0</accession>
<dbReference type="EMBL" id="MU394287">
    <property type="protein sequence ID" value="KAI6091373.1"/>
    <property type="molecule type" value="Genomic_DNA"/>
</dbReference>
<evidence type="ECO:0000313" key="2">
    <source>
        <dbReference type="Proteomes" id="UP001497680"/>
    </source>
</evidence>
<dbReference type="Proteomes" id="UP001497680">
    <property type="component" value="Unassembled WGS sequence"/>
</dbReference>
<reference evidence="1 2" key="1">
    <citation type="journal article" date="2022" name="New Phytol.">
        <title>Ecological generalism drives hyperdiversity of secondary metabolite gene clusters in xylarialean endophytes.</title>
        <authorList>
            <person name="Franco M.E.E."/>
            <person name="Wisecaver J.H."/>
            <person name="Arnold A.E."/>
            <person name="Ju Y.M."/>
            <person name="Slot J.C."/>
            <person name="Ahrendt S."/>
            <person name="Moore L.P."/>
            <person name="Eastman K.E."/>
            <person name="Scott K."/>
            <person name="Konkel Z."/>
            <person name="Mondo S.J."/>
            <person name="Kuo A."/>
            <person name="Hayes R.D."/>
            <person name="Haridas S."/>
            <person name="Andreopoulos B."/>
            <person name="Riley R."/>
            <person name="LaButti K."/>
            <person name="Pangilinan J."/>
            <person name="Lipzen A."/>
            <person name="Amirebrahimi M."/>
            <person name="Yan J."/>
            <person name="Adam C."/>
            <person name="Keymanesh K."/>
            <person name="Ng V."/>
            <person name="Louie K."/>
            <person name="Northen T."/>
            <person name="Drula E."/>
            <person name="Henrissat B."/>
            <person name="Hsieh H.M."/>
            <person name="Youens-Clark K."/>
            <person name="Lutzoni F."/>
            <person name="Miadlikowska J."/>
            <person name="Eastwood D.C."/>
            <person name="Hamelin R.C."/>
            <person name="Grigoriev I.V."/>
            <person name="U'Ren J.M."/>
        </authorList>
    </citation>
    <scope>NUCLEOTIDE SEQUENCE [LARGE SCALE GENOMIC DNA]</scope>
    <source>
        <strain evidence="1 2">ER1909</strain>
    </source>
</reference>
<gene>
    <name evidence="1" type="ORF">F4821DRAFT_200714</name>
</gene>
<proteinExistence type="predicted"/>
<sequence length="561" mass="61511">MSLSRWSRMTFNREKSKETDASQFSTVHISNPVTRRRTDISSLFANHETGSQQDALTISDTRSTGLSQPFSVHIKNIPIPSKLKFVNSSPKGCHYSDKPLNPVSRPPRLPSLLLDSDCDETPNRTTNGIPPITSSGAPSGPSSGPGTSTPSMEVNLSTASLGEGPRYNKSPPSSTRGHSSSSSYPSEGLRSSPDHCLSPQQNTWTKDFESELSRYSVYPTQGSLSGSPASMNNGSAPHIKGGQCLMEESAAVRGNSATDAGAIGNGFTSQLALSDIPSLEDWQGIDQQQDESRYSTLVETIYKEPQRPPLSQDGTPCMLDGHGSSTSAVRGSFPELRSLVQNESSNDYFSHQPVSNTGSMDRLRPSTETGAARSTRAHQSSQDNHFNTMPASVSVERYPRESMNYPTPPPDDSQIDGTQPPNTSEPSNTVIRQPHSFKLRKWIKKICIRTKVRFDNAIKLEPSSAVRGRKKSKFRKSLRSKKRSGAKKVKSKSKSKPAKPLELPPDATWTGEEETSNKDEGKARRFLRSLTTRKSMQLPMEDENGESNVGHRRVQSLPRDF</sequence>
<comment type="caution">
    <text evidence="1">The sequence shown here is derived from an EMBL/GenBank/DDBJ whole genome shotgun (WGS) entry which is preliminary data.</text>
</comment>
<keyword evidence="2" id="KW-1185">Reference proteome</keyword>